<feature type="region of interest" description="Disordered" evidence="8">
    <location>
        <begin position="480"/>
        <end position="515"/>
    </location>
</feature>
<evidence type="ECO:0000256" key="1">
    <source>
        <dbReference type="ARBA" id="ARBA00009482"/>
    </source>
</evidence>
<evidence type="ECO:0000256" key="8">
    <source>
        <dbReference type="SAM" id="MobiDB-lite"/>
    </source>
</evidence>
<comment type="similarity">
    <text evidence="1 7">Belongs to the WD repeat coronin family.</text>
</comment>
<evidence type="ECO:0000256" key="4">
    <source>
        <dbReference type="ARBA" id="ARBA00023054"/>
    </source>
</evidence>
<evidence type="ECO:0000256" key="6">
    <source>
        <dbReference type="PROSITE-ProRule" id="PRU00221"/>
    </source>
</evidence>
<keyword evidence="11" id="KW-1185">Reference proteome</keyword>
<dbReference type="AlphaFoldDB" id="A0AAE1G9U5"/>
<evidence type="ECO:0000259" key="9">
    <source>
        <dbReference type="SMART" id="SM01166"/>
    </source>
</evidence>
<evidence type="ECO:0000313" key="10">
    <source>
        <dbReference type="EMBL" id="KAK3888807.1"/>
    </source>
</evidence>
<dbReference type="Pfam" id="PF08953">
    <property type="entry name" value="DUF1899"/>
    <property type="match status" value="1"/>
</dbReference>
<accession>A0AAE1G9U5</accession>
<dbReference type="InterPro" id="IPR019775">
    <property type="entry name" value="WD40_repeat_CS"/>
</dbReference>
<dbReference type="SMART" id="SM00320">
    <property type="entry name" value="WD40"/>
    <property type="match status" value="4"/>
</dbReference>
<dbReference type="SMART" id="SM01166">
    <property type="entry name" value="DUF1899"/>
    <property type="match status" value="1"/>
</dbReference>
<dbReference type="InterPro" id="IPR001680">
    <property type="entry name" value="WD40_rpt"/>
</dbReference>
<dbReference type="PANTHER" id="PTHR10856:SF44">
    <property type="entry name" value="CORONIN"/>
    <property type="match status" value="1"/>
</dbReference>
<evidence type="ECO:0000313" key="11">
    <source>
        <dbReference type="Proteomes" id="UP001286313"/>
    </source>
</evidence>
<dbReference type="PROSITE" id="PS50082">
    <property type="entry name" value="WD_REPEATS_2"/>
    <property type="match status" value="3"/>
</dbReference>
<dbReference type="InterPro" id="IPR015048">
    <property type="entry name" value="DUF1899"/>
</dbReference>
<dbReference type="PROSITE" id="PS50294">
    <property type="entry name" value="WD_REPEATS_REGION"/>
    <property type="match status" value="2"/>
</dbReference>
<dbReference type="PANTHER" id="PTHR10856">
    <property type="entry name" value="CORONIN"/>
    <property type="match status" value="1"/>
</dbReference>
<dbReference type="InterPro" id="IPR015505">
    <property type="entry name" value="Coronin"/>
</dbReference>
<keyword evidence="4" id="KW-0175">Coiled coil</keyword>
<comment type="caution">
    <text evidence="10">The sequence shown here is derived from an EMBL/GenBank/DDBJ whole genome shotgun (WGS) entry which is preliminary data.</text>
</comment>
<dbReference type="SMART" id="SM01167">
    <property type="entry name" value="DUF1900"/>
    <property type="match status" value="1"/>
</dbReference>
<feature type="domain" description="DUF1899" evidence="9">
    <location>
        <begin position="9"/>
        <end position="73"/>
    </location>
</feature>
<dbReference type="Pfam" id="PF16300">
    <property type="entry name" value="WD40_4"/>
    <property type="match status" value="1"/>
</dbReference>
<dbReference type="Proteomes" id="UP001286313">
    <property type="component" value="Unassembled WGS sequence"/>
</dbReference>
<dbReference type="SUPFAM" id="SSF50978">
    <property type="entry name" value="WD40 repeat-like"/>
    <property type="match status" value="1"/>
</dbReference>
<feature type="repeat" description="WD" evidence="6">
    <location>
        <begin position="132"/>
        <end position="174"/>
    </location>
</feature>
<sequence length="578" mass="64845">MPAQSNSFRGIRSSKFRHVFGRGSRKENCYENVLITQKAHDTAACAVNPKFIAIAVEVAGGGAFIVLPLDKTGRIDINTAKVTGHAGPVLDLKWCPFNDNLIASAADDCTVKLWHIPDGGIKTNMTEPLADLQGHQRRVSIVEWHPTVENILFSAGYDYQILVWDTRRAALCITLDLHSDVIYSLSCNRDGSRIVTTSRDKRLRVIDPRSGKLLQEGVCHEGSKACKAVYCGDTGLIFTTGFSRFSDRQYGVWDEKSLNSPLRLDTIDSSSGVLTPYYDHDTRVVFVAGKGDGNIRYYEITDSPPYCHYLNQYITGEPQRGFGVMPKRGCKVSQCEIFRFFKLYATKAICEPVSMIVPRKSDQFQPDLYPDTASPTPALSAEEWLAGTNRGPVLMSMKTGMTIKTHRPLPLRASESSSDKNADKKYAFLSRETRPDYRPMEVSQVRVSSSTDKDLKTSTNLDTKFQALQKLWGCNVKNMGDNKEQCSNSSSVGGESERTKNTINRLNMKPGDSPTRLLDQEKEMQILDKPSPKTESELRRAYTAQCEELKLLRRQLIIKDRKIHELEDQLNHLKAGHK</sequence>
<evidence type="ECO:0000256" key="7">
    <source>
        <dbReference type="RuleBase" id="RU280818"/>
    </source>
</evidence>
<organism evidence="10 11">
    <name type="scientific">Petrolisthes cinctipes</name>
    <name type="common">Flat porcelain crab</name>
    <dbReference type="NCBI Taxonomy" id="88211"/>
    <lineage>
        <taxon>Eukaryota</taxon>
        <taxon>Metazoa</taxon>
        <taxon>Ecdysozoa</taxon>
        <taxon>Arthropoda</taxon>
        <taxon>Crustacea</taxon>
        <taxon>Multicrustacea</taxon>
        <taxon>Malacostraca</taxon>
        <taxon>Eumalacostraca</taxon>
        <taxon>Eucarida</taxon>
        <taxon>Decapoda</taxon>
        <taxon>Pleocyemata</taxon>
        <taxon>Anomura</taxon>
        <taxon>Galatheoidea</taxon>
        <taxon>Porcellanidae</taxon>
        <taxon>Petrolisthes</taxon>
    </lineage>
</organism>
<evidence type="ECO:0000256" key="5">
    <source>
        <dbReference type="ARBA" id="ARBA00023203"/>
    </source>
</evidence>
<dbReference type="InterPro" id="IPR015943">
    <property type="entry name" value="WD40/YVTN_repeat-like_dom_sf"/>
</dbReference>
<reference evidence="10" key="1">
    <citation type="submission" date="2023-10" db="EMBL/GenBank/DDBJ databases">
        <title>Genome assemblies of two species of porcelain crab, Petrolisthes cinctipes and Petrolisthes manimaculis (Anomura: Porcellanidae).</title>
        <authorList>
            <person name="Angst P."/>
        </authorList>
    </citation>
    <scope>NUCLEOTIDE SEQUENCE</scope>
    <source>
        <strain evidence="10">PB745_01</strain>
        <tissue evidence="10">Gill</tissue>
    </source>
</reference>
<dbReference type="InterPro" id="IPR036322">
    <property type="entry name" value="WD40_repeat_dom_sf"/>
</dbReference>
<dbReference type="Pfam" id="PF00400">
    <property type="entry name" value="WD40"/>
    <property type="match status" value="3"/>
</dbReference>
<dbReference type="Gene3D" id="2.130.10.10">
    <property type="entry name" value="YVTN repeat-like/Quinoprotein amine dehydrogenase"/>
    <property type="match status" value="1"/>
</dbReference>
<gene>
    <name evidence="10" type="ORF">Pcinc_007166</name>
</gene>
<dbReference type="PROSITE" id="PS00678">
    <property type="entry name" value="WD_REPEATS_1"/>
    <property type="match status" value="1"/>
</dbReference>
<keyword evidence="5" id="KW-0009">Actin-binding</keyword>
<keyword evidence="3 7" id="KW-0677">Repeat</keyword>
<evidence type="ECO:0000256" key="3">
    <source>
        <dbReference type="ARBA" id="ARBA00022737"/>
    </source>
</evidence>
<dbReference type="GO" id="GO:0051015">
    <property type="term" value="F:actin filament binding"/>
    <property type="evidence" value="ECO:0007669"/>
    <property type="project" value="TreeGrafter"/>
</dbReference>
<dbReference type="EMBL" id="JAWQEG010000530">
    <property type="protein sequence ID" value="KAK3888807.1"/>
    <property type="molecule type" value="Genomic_DNA"/>
</dbReference>
<proteinExistence type="inferred from homology"/>
<keyword evidence="2 6" id="KW-0853">WD repeat</keyword>
<feature type="repeat" description="WD" evidence="6">
    <location>
        <begin position="175"/>
        <end position="216"/>
    </location>
</feature>
<name>A0AAE1G9U5_PETCI</name>
<feature type="repeat" description="WD" evidence="6">
    <location>
        <begin position="82"/>
        <end position="124"/>
    </location>
</feature>
<protein>
    <recommendedName>
        <fullName evidence="7">Coronin</fullName>
    </recommendedName>
</protein>
<evidence type="ECO:0000256" key="2">
    <source>
        <dbReference type="ARBA" id="ARBA00022574"/>
    </source>
</evidence>
<dbReference type="FunFam" id="2.130.10.10:FF:000502">
    <property type="entry name" value="Coronin"/>
    <property type="match status" value="1"/>
</dbReference>